<dbReference type="EMBL" id="NAJP01000004">
    <property type="protein sequence ID" value="TKA48218.1"/>
    <property type="molecule type" value="Genomic_DNA"/>
</dbReference>
<sequence length="80" mass="9081">MSDEASSSTAAADSLDDIPDGRTHDALPTAADQAKKRKNNRQLFNKKRGELLDDLLRSVDILVYAELSTIYYMEYVRFVR</sequence>
<organism evidence="2 3">
    <name type="scientific">Friedmanniomyces endolithicus</name>
    <dbReference type="NCBI Taxonomy" id="329885"/>
    <lineage>
        <taxon>Eukaryota</taxon>
        <taxon>Fungi</taxon>
        <taxon>Dikarya</taxon>
        <taxon>Ascomycota</taxon>
        <taxon>Pezizomycotina</taxon>
        <taxon>Dothideomycetes</taxon>
        <taxon>Dothideomycetidae</taxon>
        <taxon>Mycosphaerellales</taxon>
        <taxon>Teratosphaeriaceae</taxon>
        <taxon>Friedmanniomyces</taxon>
    </lineage>
</organism>
<evidence type="ECO:0000256" key="1">
    <source>
        <dbReference type="SAM" id="MobiDB-lite"/>
    </source>
</evidence>
<dbReference type="AlphaFoldDB" id="A0A4U0VGN5"/>
<dbReference type="STRING" id="329885.A0A4U0VGN5"/>
<protein>
    <submittedName>
        <fullName evidence="2">Uncharacterized protein</fullName>
    </submittedName>
</protein>
<proteinExistence type="predicted"/>
<feature type="region of interest" description="Disordered" evidence="1">
    <location>
        <begin position="1"/>
        <end position="41"/>
    </location>
</feature>
<name>A0A4U0VGN5_9PEZI</name>
<comment type="caution">
    <text evidence="2">The sequence shown here is derived from an EMBL/GenBank/DDBJ whole genome shotgun (WGS) entry which is preliminary data.</text>
</comment>
<gene>
    <name evidence="2" type="ORF">B0A54_01711</name>
</gene>
<feature type="compositionally biased region" description="Low complexity" evidence="1">
    <location>
        <begin position="1"/>
        <end position="13"/>
    </location>
</feature>
<reference evidence="2 3" key="1">
    <citation type="submission" date="2017-03" db="EMBL/GenBank/DDBJ databases">
        <title>Genomes of endolithic fungi from Antarctica.</title>
        <authorList>
            <person name="Coleine C."/>
            <person name="Masonjones S."/>
            <person name="Stajich J.E."/>
        </authorList>
    </citation>
    <scope>NUCLEOTIDE SEQUENCE [LARGE SCALE GENOMIC DNA]</scope>
    <source>
        <strain evidence="2 3">CCFEE 5311</strain>
    </source>
</reference>
<accession>A0A4U0VGN5</accession>
<evidence type="ECO:0000313" key="3">
    <source>
        <dbReference type="Proteomes" id="UP000310066"/>
    </source>
</evidence>
<evidence type="ECO:0000313" key="2">
    <source>
        <dbReference type="EMBL" id="TKA48218.1"/>
    </source>
</evidence>
<dbReference type="OrthoDB" id="5428737at2759"/>
<dbReference type="Proteomes" id="UP000310066">
    <property type="component" value="Unassembled WGS sequence"/>
</dbReference>